<evidence type="ECO:0008006" key="4">
    <source>
        <dbReference type="Google" id="ProtNLM"/>
    </source>
</evidence>
<feature type="signal peptide" evidence="1">
    <location>
        <begin position="1"/>
        <end position="25"/>
    </location>
</feature>
<dbReference type="EMBL" id="BMGI01000001">
    <property type="protein sequence ID" value="GGD27149.1"/>
    <property type="molecule type" value="Genomic_DNA"/>
</dbReference>
<dbReference type="PANTHER" id="PTHR37691:SF1">
    <property type="entry name" value="BLR3518 PROTEIN"/>
    <property type="match status" value="1"/>
</dbReference>
<organism evidence="2 3">
    <name type="scientific">Sinisalibacter lacisalsi</name>
    <dbReference type="NCBI Taxonomy" id="1526570"/>
    <lineage>
        <taxon>Bacteria</taxon>
        <taxon>Pseudomonadati</taxon>
        <taxon>Pseudomonadota</taxon>
        <taxon>Alphaproteobacteria</taxon>
        <taxon>Rhodobacterales</taxon>
        <taxon>Roseobacteraceae</taxon>
        <taxon>Sinisalibacter</taxon>
    </lineage>
</organism>
<proteinExistence type="predicted"/>
<dbReference type="SUPFAM" id="SSF75169">
    <property type="entry name" value="DsrEFH-like"/>
    <property type="match status" value="1"/>
</dbReference>
<dbReference type="Gene3D" id="3.40.1260.10">
    <property type="entry name" value="DsrEFH-like"/>
    <property type="match status" value="1"/>
</dbReference>
<comment type="caution">
    <text evidence="2">The sequence shown here is derived from an EMBL/GenBank/DDBJ whole genome shotgun (WGS) entry which is preliminary data.</text>
</comment>
<accession>A0ABQ1QI80</accession>
<gene>
    <name evidence="2" type="ORF">GCM10011358_09370</name>
</gene>
<keyword evidence="1" id="KW-0732">Signal</keyword>
<dbReference type="InterPro" id="IPR003787">
    <property type="entry name" value="Sulphur_relay_DsrE/F-like"/>
</dbReference>
<evidence type="ECO:0000313" key="3">
    <source>
        <dbReference type="Proteomes" id="UP000617355"/>
    </source>
</evidence>
<evidence type="ECO:0000313" key="2">
    <source>
        <dbReference type="EMBL" id="GGD27149.1"/>
    </source>
</evidence>
<sequence>MKHLTKLFWTLALALFGLTATLDSADAASDRYATQKAVYHINTNGGEGDAYYIGALRNIQNHLNAVGAENMELRVVLHGNGVNLLANALSNETLQTRVVELKGQSVAFVVCNNTLVGRNIDPDNDLFDVWEEDIVPSGVAELSHLQQQGYTYVKP</sequence>
<dbReference type="RefSeq" id="WP_188526433.1">
    <property type="nucleotide sequence ID" value="NZ_BMGI01000001.1"/>
</dbReference>
<feature type="chain" id="PRO_5045275978" description="DsrE/DsrF-like family protein" evidence="1">
    <location>
        <begin position="26"/>
        <end position="155"/>
    </location>
</feature>
<dbReference type="Pfam" id="PF02635">
    <property type="entry name" value="DsrE"/>
    <property type="match status" value="1"/>
</dbReference>
<dbReference type="Proteomes" id="UP000617355">
    <property type="component" value="Unassembled WGS sequence"/>
</dbReference>
<reference evidence="3" key="1">
    <citation type="journal article" date="2019" name="Int. J. Syst. Evol. Microbiol.">
        <title>The Global Catalogue of Microorganisms (GCM) 10K type strain sequencing project: providing services to taxonomists for standard genome sequencing and annotation.</title>
        <authorList>
            <consortium name="The Broad Institute Genomics Platform"/>
            <consortium name="The Broad Institute Genome Sequencing Center for Infectious Disease"/>
            <person name="Wu L."/>
            <person name="Ma J."/>
        </authorList>
    </citation>
    <scope>NUCLEOTIDE SEQUENCE [LARGE SCALE GENOMIC DNA]</scope>
    <source>
        <strain evidence="3">CGMCC 1.12922</strain>
    </source>
</reference>
<dbReference type="InterPro" id="IPR027396">
    <property type="entry name" value="DsrEFH-like"/>
</dbReference>
<keyword evidence="3" id="KW-1185">Reference proteome</keyword>
<name>A0ABQ1QI80_9RHOB</name>
<protein>
    <recommendedName>
        <fullName evidence="4">DsrE/DsrF-like family protein</fullName>
    </recommendedName>
</protein>
<dbReference type="PANTHER" id="PTHR37691">
    <property type="entry name" value="BLR3518 PROTEIN"/>
    <property type="match status" value="1"/>
</dbReference>
<evidence type="ECO:0000256" key="1">
    <source>
        <dbReference type="SAM" id="SignalP"/>
    </source>
</evidence>